<gene>
    <name evidence="7" type="ORF">BOTCAL_0206g00140</name>
</gene>
<dbReference type="InterPro" id="IPR007867">
    <property type="entry name" value="GMC_OxRtase_C"/>
</dbReference>
<dbReference type="AlphaFoldDB" id="A0A4Y8D1F9"/>
<evidence type="ECO:0000256" key="2">
    <source>
        <dbReference type="ARBA" id="ARBA00010790"/>
    </source>
</evidence>
<dbReference type="InterPro" id="IPR036188">
    <property type="entry name" value="FAD/NAD-bd_sf"/>
</dbReference>
<evidence type="ECO:0000313" key="8">
    <source>
        <dbReference type="Proteomes" id="UP000297299"/>
    </source>
</evidence>
<dbReference type="Pfam" id="PF05199">
    <property type="entry name" value="GMC_oxred_C"/>
    <property type="match status" value="1"/>
</dbReference>
<dbReference type="InterPro" id="IPR000172">
    <property type="entry name" value="GMC_OxRdtase_N"/>
</dbReference>
<organism evidence="7 8">
    <name type="scientific">Botryotinia calthae</name>
    <dbReference type="NCBI Taxonomy" id="38488"/>
    <lineage>
        <taxon>Eukaryota</taxon>
        <taxon>Fungi</taxon>
        <taxon>Dikarya</taxon>
        <taxon>Ascomycota</taxon>
        <taxon>Pezizomycotina</taxon>
        <taxon>Leotiomycetes</taxon>
        <taxon>Helotiales</taxon>
        <taxon>Sclerotiniaceae</taxon>
        <taxon>Botryotinia</taxon>
    </lineage>
</organism>
<dbReference type="PROSITE" id="PS00624">
    <property type="entry name" value="GMC_OXRED_2"/>
    <property type="match status" value="1"/>
</dbReference>
<evidence type="ECO:0000313" key="7">
    <source>
        <dbReference type="EMBL" id="TEY57742.1"/>
    </source>
</evidence>
<dbReference type="EMBL" id="PHWZ01000206">
    <property type="protein sequence ID" value="TEY57742.1"/>
    <property type="molecule type" value="Genomic_DNA"/>
</dbReference>
<feature type="domain" description="Glucose-methanol-choline oxidoreductase N-terminal" evidence="6">
    <location>
        <begin position="113"/>
        <end position="127"/>
    </location>
</feature>
<proteinExistence type="inferred from homology"/>
<dbReference type="GO" id="GO:0050660">
    <property type="term" value="F:flavin adenine dinucleotide binding"/>
    <property type="evidence" value="ECO:0007669"/>
    <property type="project" value="InterPro"/>
</dbReference>
<comment type="similarity">
    <text evidence="2">Belongs to the GMC oxidoreductase family.</text>
</comment>
<dbReference type="InterPro" id="IPR012132">
    <property type="entry name" value="GMC_OxRdtase"/>
</dbReference>
<dbReference type="Gene3D" id="3.50.50.60">
    <property type="entry name" value="FAD/NAD(P)-binding domain"/>
    <property type="match status" value="2"/>
</dbReference>
<protein>
    <recommendedName>
        <fullName evidence="6">Glucose-methanol-choline oxidoreductase N-terminal domain-containing protein</fullName>
    </recommendedName>
</protein>
<keyword evidence="3" id="KW-0285">Flavoprotein</keyword>
<dbReference type="PANTHER" id="PTHR11552">
    <property type="entry name" value="GLUCOSE-METHANOL-CHOLINE GMC OXIDOREDUCTASE"/>
    <property type="match status" value="1"/>
</dbReference>
<keyword evidence="8" id="KW-1185">Reference proteome</keyword>
<dbReference type="Gene3D" id="4.10.450.10">
    <property type="entry name" value="Glucose Oxidase, domain 2"/>
    <property type="match status" value="1"/>
</dbReference>
<accession>A0A4Y8D1F9</accession>
<reference evidence="7 8" key="1">
    <citation type="submission" date="2017-11" db="EMBL/GenBank/DDBJ databases">
        <title>Comparative genomics of Botrytis spp.</title>
        <authorList>
            <person name="Valero-Jimenez C.A."/>
            <person name="Tapia P."/>
            <person name="Veloso J."/>
            <person name="Silva-Moreno E."/>
            <person name="Staats M."/>
            <person name="Valdes J.H."/>
            <person name="Van Kan J.A.L."/>
        </authorList>
    </citation>
    <scope>NUCLEOTIDE SEQUENCE [LARGE SCALE GENOMIC DNA]</scope>
    <source>
        <strain evidence="7 8">MUCL2830</strain>
    </source>
</reference>
<evidence type="ECO:0000259" key="6">
    <source>
        <dbReference type="PROSITE" id="PS00624"/>
    </source>
</evidence>
<name>A0A4Y8D1F9_9HELO</name>
<dbReference type="Gene3D" id="3.30.560.10">
    <property type="entry name" value="Glucose Oxidase, domain 3"/>
    <property type="match status" value="2"/>
</dbReference>
<keyword evidence="5" id="KW-0560">Oxidoreductase</keyword>
<evidence type="ECO:0000256" key="3">
    <source>
        <dbReference type="ARBA" id="ARBA00022630"/>
    </source>
</evidence>
<comment type="caution">
    <text evidence="7">The sequence shown here is derived from an EMBL/GenBank/DDBJ whole genome shotgun (WGS) entry which is preliminary data.</text>
</comment>
<sequence length="303" mass="31869">MHVLVLVAGNDHSSPPTITTPGLWPANMGAGNDWALLSVPQGLSSDPFSGDAVDGYINSMNIDTATKTRRHALSAYYAPIATRENLVVVTSALTRDSQSYTVVAKREVILAAGALQTPKLLELSGIGSMALLSDLGIPVLVDNENAGENLQDHLNCSGGYFSYAALGNFIPEAGSGYVIGKQNSSASSDTKDGAASPGNYLTFAWGGRTNHGAPSDITDLDAVKEYVKKAALSAWHPTSTRAMLPLEKGGVVSEKLIVYGTKNWMIVNASIFPLSTRGNCQTTVCAVAEKAADMIRGAHEIKT</sequence>
<dbReference type="OrthoDB" id="269227at2759"/>
<dbReference type="InterPro" id="IPR027424">
    <property type="entry name" value="Glucose_Oxidase_domain_2"/>
</dbReference>
<dbReference type="STRING" id="38488.A0A4Y8D1F9"/>
<dbReference type="Proteomes" id="UP000297299">
    <property type="component" value="Unassembled WGS sequence"/>
</dbReference>
<evidence type="ECO:0000256" key="4">
    <source>
        <dbReference type="ARBA" id="ARBA00022827"/>
    </source>
</evidence>
<dbReference type="Pfam" id="PF00732">
    <property type="entry name" value="GMC_oxred_N"/>
    <property type="match status" value="1"/>
</dbReference>
<evidence type="ECO:0000256" key="1">
    <source>
        <dbReference type="ARBA" id="ARBA00001974"/>
    </source>
</evidence>
<dbReference type="GO" id="GO:0016614">
    <property type="term" value="F:oxidoreductase activity, acting on CH-OH group of donors"/>
    <property type="evidence" value="ECO:0007669"/>
    <property type="project" value="InterPro"/>
</dbReference>
<comment type="cofactor">
    <cofactor evidence="1">
        <name>FAD</name>
        <dbReference type="ChEBI" id="CHEBI:57692"/>
    </cofactor>
</comment>
<evidence type="ECO:0000256" key="5">
    <source>
        <dbReference type="ARBA" id="ARBA00023002"/>
    </source>
</evidence>
<dbReference type="PANTHER" id="PTHR11552:SF201">
    <property type="entry name" value="GLUCOSE-METHANOL-CHOLINE OXIDOREDUCTASE N-TERMINAL DOMAIN-CONTAINING PROTEIN"/>
    <property type="match status" value="1"/>
</dbReference>
<keyword evidence="4" id="KW-0274">FAD</keyword>
<dbReference type="SUPFAM" id="SSF51905">
    <property type="entry name" value="FAD/NAD(P)-binding domain"/>
    <property type="match status" value="1"/>
</dbReference>